<dbReference type="HOGENOM" id="CLU_049704_3_0_5"/>
<dbReference type="Pfam" id="PF12833">
    <property type="entry name" value="HTH_18"/>
    <property type="match status" value="1"/>
</dbReference>
<dbReference type="SUPFAM" id="SSF46689">
    <property type="entry name" value="Homeodomain-like"/>
    <property type="match status" value="1"/>
</dbReference>
<keyword evidence="1" id="KW-0805">Transcription regulation</keyword>
<dbReference type="InterPro" id="IPR009057">
    <property type="entry name" value="Homeodomain-like_sf"/>
</dbReference>
<dbReference type="GO" id="GO:0003700">
    <property type="term" value="F:DNA-binding transcription factor activity"/>
    <property type="evidence" value="ECO:0007669"/>
    <property type="project" value="InterPro"/>
</dbReference>
<keyword evidence="2" id="KW-0238">DNA-binding</keyword>
<dbReference type="SMART" id="SM00342">
    <property type="entry name" value="HTH_ARAC"/>
    <property type="match status" value="1"/>
</dbReference>
<dbReference type="InterPro" id="IPR020449">
    <property type="entry name" value="Tscrpt_reg_AraC-type_HTH"/>
</dbReference>
<dbReference type="InterPro" id="IPR050204">
    <property type="entry name" value="AraC_XylS_family_regulators"/>
</dbReference>
<organism evidence="5 6">
    <name type="scientific">Methylorubrum extorquens (strain CM4 / NCIMB 13688)</name>
    <name type="common">Methylobacterium extorquens</name>
    <dbReference type="NCBI Taxonomy" id="440085"/>
    <lineage>
        <taxon>Bacteria</taxon>
        <taxon>Pseudomonadati</taxon>
        <taxon>Pseudomonadota</taxon>
        <taxon>Alphaproteobacteria</taxon>
        <taxon>Hyphomicrobiales</taxon>
        <taxon>Methylobacteriaceae</taxon>
        <taxon>Methylorubrum</taxon>
    </lineage>
</organism>
<evidence type="ECO:0000259" key="4">
    <source>
        <dbReference type="PROSITE" id="PS01124"/>
    </source>
</evidence>
<reference evidence="6" key="1">
    <citation type="submission" date="2008-12" db="EMBL/GenBank/DDBJ databases">
        <title>Complete sequence of chromosome of Methylobacterium chloromethanicum CM4.</title>
        <authorList>
            <consortium name="US DOE Joint Genome Institute"/>
            <person name="Lucas S."/>
            <person name="Copeland A."/>
            <person name="Lapidus A."/>
            <person name="Glavina del Rio T."/>
            <person name="Dalin E."/>
            <person name="Tice H."/>
            <person name="Bruce D."/>
            <person name="Goodwin L."/>
            <person name="Pitluck S."/>
            <person name="Chertkov O."/>
            <person name="Brettin T."/>
            <person name="Detter J.C."/>
            <person name="Han C."/>
            <person name="Larimer F."/>
            <person name="Land M."/>
            <person name="Hauser L."/>
            <person name="Kyrpides N."/>
            <person name="Mikhailova N."/>
            <person name="Marx C."/>
            <person name="Richardson P."/>
        </authorList>
    </citation>
    <scope>NUCLEOTIDE SEQUENCE [LARGE SCALE GENOMIC DNA]</scope>
    <source>
        <strain evidence="6">CM4 / NCIMB 13688</strain>
    </source>
</reference>
<evidence type="ECO:0000256" key="1">
    <source>
        <dbReference type="ARBA" id="ARBA00023015"/>
    </source>
</evidence>
<evidence type="ECO:0000256" key="2">
    <source>
        <dbReference type="ARBA" id="ARBA00023125"/>
    </source>
</evidence>
<dbReference type="InterPro" id="IPR035418">
    <property type="entry name" value="AraC-bd_2"/>
</dbReference>
<name>B7L1S2_METC4</name>
<dbReference type="PRINTS" id="PR00032">
    <property type="entry name" value="HTHARAC"/>
</dbReference>
<reference evidence="5 6" key="2">
    <citation type="journal article" date="2012" name="J. Bacteriol.">
        <title>Complete genome sequences of six strains of the genus Methylobacterium.</title>
        <authorList>
            <person name="Marx C.J."/>
            <person name="Bringel F."/>
            <person name="Chistoserdova L."/>
            <person name="Moulin L."/>
            <person name="Farhan Ul Haque M."/>
            <person name="Fleischman D.E."/>
            <person name="Gruffaz C."/>
            <person name="Jourand P."/>
            <person name="Knief C."/>
            <person name="Lee M.C."/>
            <person name="Muller E.E."/>
            <person name="Nadalig T."/>
            <person name="Peyraud R."/>
            <person name="Roselli S."/>
            <person name="Russ L."/>
            <person name="Goodwin L.A."/>
            <person name="Ivanova N."/>
            <person name="Kyrpides N."/>
            <person name="Lajus A."/>
            <person name="Land M.L."/>
            <person name="Medigue C."/>
            <person name="Mikhailova N."/>
            <person name="Nolan M."/>
            <person name="Woyke T."/>
            <person name="Stolyar S."/>
            <person name="Vorholt J.A."/>
            <person name="Vuilleumier S."/>
        </authorList>
    </citation>
    <scope>NUCLEOTIDE SEQUENCE [LARGE SCALE GENOMIC DNA]</scope>
    <source>
        <strain evidence="6">CM4 / NCIMB 13688</strain>
    </source>
</reference>
<proteinExistence type="predicted"/>
<gene>
    <name evidence="5" type="ordered locus">Mchl_0534</name>
</gene>
<protein>
    <submittedName>
        <fullName evidence="5">Transcriptional regulator, AraC family</fullName>
    </submittedName>
</protein>
<keyword evidence="3" id="KW-0804">Transcription</keyword>
<dbReference type="EMBL" id="CP001298">
    <property type="protein sequence ID" value="ACK81466.1"/>
    <property type="molecule type" value="Genomic_DNA"/>
</dbReference>
<evidence type="ECO:0000313" key="5">
    <source>
        <dbReference type="EMBL" id="ACK81466.1"/>
    </source>
</evidence>
<accession>B7L1S2</accession>
<evidence type="ECO:0000313" key="6">
    <source>
        <dbReference type="Proteomes" id="UP000002385"/>
    </source>
</evidence>
<dbReference type="KEGG" id="mch:Mchl_0534"/>
<dbReference type="PANTHER" id="PTHR46796:SF6">
    <property type="entry name" value="ARAC SUBFAMILY"/>
    <property type="match status" value="1"/>
</dbReference>
<dbReference type="Proteomes" id="UP000002385">
    <property type="component" value="Chromosome"/>
</dbReference>
<dbReference type="Gene3D" id="1.10.10.60">
    <property type="entry name" value="Homeodomain-like"/>
    <property type="match status" value="1"/>
</dbReference>
<dbReference type="InterPro" id="IPR018060">
    <property type="entry name" value="HTH_AraC"/>
</dbReference>
<feature type="domain" description="HTH araC/xylS-type" evidence="4">
    <location>
        <begin position="151"/>
        <end position="252"/>
    </location>
</feature>
<evidence type="ECO:0000256" key="3">
    <source>
        <dbReference type="ARBA" id="ARBA00023163"/>
    </source>
</evidence>
<dbReference type="GO" id="GO:0043565">
    <property type="term" value="F:sequence-specific DNA binding"/>
    <property type="evidence" value="ECO:0007669"/>
    <property type="project" value="InterPro"/>
</dbReference>
<dbReference type="PROSITE" id="PS01124">
    <property type="entry name" value="HTH_ARAC_FAMILY_2"/>
    <property type="match status" value="1"/>
</dbReference>
<dbReference type="AlphaFoldDB" id="B7L1S2"/>
<dbReference type="Pfam" id="PF14525">
    <property type="entry name" value="AraC_binding_2"/>
    <property type="match status" value="1"/>
</dbReference>
<dbReference type="PANTHER" id="PTHR46796">
    <property type="entry name" value="HTH-TYPE TRANSCRIPTIONAL ACTIVATOR RHAS-RELATED"/>
    <property type="match status" value="1"/>
</dbReference>
<sequence>MTVSRTRRHIASDATDGIFVCRQFSGRLVLEQDGYQVGLEPGDVTLLDPAVPYAAHFFGGSELLVFKVRRNALEGRVGRTRALTARALPANADGRLTSAYLGLLPFHANGLSAAVGASVEPQLLDLIALSFSRALAGTAARGSSARSLARTRVRAAVEANLCDRSFGVAAVAQAAGVSIRYANAVLADESTSIMQLLQTRRLERCRQALADPAQADRKVSEIAYGWGFSDMSHFGRRFRALFGMLPSEFRRSTQMASTRHL</sequence>